<proteinExistence type="predicted"/>
<dbReference type="EMBL" id="JABFYL010000043">
    <property type="protein sequence ID" value="NVN52303.1"/>
    <property type="molecule type" value="Genomic_DNA"/>
</dbReference>
<organism evidence="1 2">
    <name type="scientific">Mycolicibacterium hippocampi</name>
    <dbReference type="NCBI Taxonomy" id="659824"/>
    <lineage>
        <taxon>Bacteria</taxon>
        <taxon>Bacillati</taxon>
        <taxon>Actinomycetota</taxon>
        <taxon>Actinomycetes</taxon>
        <taxon>Mycobacteriales</taxon>
        <taxon>Mycobacteriaceae</taxon>
        <taxon>Mycolicibacterium</taxon>
    </lineage>
</organism>
<dbReference type="AlphaFoldDB" id="A0A850PV32"/>
<gene>
    <name evidence="1" type="ORF">HLY00_2687</name>
</gene>
<protein>
    <submittedName>
        <fullName evidence="1">Uncharacterized protein</fullName>
    </submittedName>
</protein>
<accession>A0A850PV32</accession>
<sequence length="71" mass="7596">MTVSPDSPVPVDGLARTVWNQVMTDTHVLDAGCVGVGADITNRQVAAAEVGSVVWIEHMIDRRGPRTVSPR</sequence>
<keyword evidence="2" id="KW-1185">Reference proteome</keyword>
<name>A0A850PV32_9MYCO</name>
<reference evidence="1 2" key="1">
    <citation type="submission" date="2020-05" db="EMBL/GenBank/DDBJ databases">
        <title>Draft genome sequence of Mycobacterium hippocampi DL, isolated from European seabass, Dicentrarchus labrax, reared in fish farms.</title>
        <authorList>
            <person name="Stathopoulou P."/>
            <person name="Asimakis E."/>
            <person name="Tzokas K."/>
            <person name="Batargias C."/>
            <person name="Tsiamis G."/>
        </authorList>
    </citation>
    <scope>NUCLEOTIDE SEQUENCE [LARGE SCALE GENOMIC DNA]</scope>
    <source>
        <strain evidence="1 2">DL</strain>
    </source>
</reference>
<comment type="caution">
    <text evidence="1">The sequence shown here is derived from an EMBL/GenBank/DDBJ whole genome shotgun (WGS) entry which is preliminary data.</text>
</comment>
<evidence type="ECO:0000313" key="1">
    <source>
        <dbReference type="EMBL" id="NVN52303.1"/>
    </source>
</evidence>
<dbReference type="Proteomes" id="UP000570517">
    <property type="component" value="Unassembled WGS sequence"/>
</dbReference>
<evidence type="ECO:0000313" key="2">
    <source>
        <dbReference type="Proteomes" id="UP000570517"/>
    </source>
</evidence>